<dbReference type="PROSITE" id="PS50994">
    <property type="entry name" value="INTEGRASE"/>
    <property type="match status" value="1"/>
</dbReference>
<dbReference type="InterPro" id="IPR001584">
    <property type="entry name" value="Integrase_cat-core"/>
</dbReference>
<feature type="compositionally biased region" description="Acidic residues" evidence="1">
    <location>
        <begin position="970"/>
        <end position="981"/>
    </location>
</feature>
<sequence length="1720" mass="192307">MATSGPSSLYAGYPKRSGDQQPDDDPPHEHGDGVGRESREAGVDDAPRDDHGQTSGDWSSGGAWKQWSDGWHSSQWGHSWGNDSRGWNKPGWAQADDPWTARSGTWYDPKPWGSTSTGPGSADGGPDGASKDSSSDRWARHVSLGESRSYEGQPDGWGPSTDAQGKAMSGRREENSRGPSEKMIVPSFSGLTPSTGDDLGTSARSYLRQVSTWRRMTRMSEDQQGLTLYQHLTDRAWVDAERLDMDKLASRQGVDYLVDWIKDRYLDVQVTQIGRSLSGFFRGLHRKGNQSVRDYMAEFDRAYARLAEVGCQLPDVAAAWVFVDRMGLEEQAELNLLASVGNQYSLKALQQAAIVHDRGLRKPWENQHKGVRKDWTPKKPYTANLAEIDEYEAFETTEPSVFDEGDQECVAEEVAHDLFEAYMTHESAKQRYRENAKLRGSDPDTLKRLAAEKLKSAKAKSFCAGCKRRGHWHKDAVCPLNRTGGEASTMSTNATRATTTGGAGGNENPKTNFPCHVVHVTWEIDGYLGKDLLAITDTACSRSVAGAGWIDGYLAEARLGNYKIGLKVAVVNGDVPLLVSRSALGKMGMMLDVERNRATFRHLGVEDMPLEITDPKWESGEIRIFSQGEQYMDVCDEGGCGDDFVIKNPKDDKLPVFKPLFFAKKIGYATSNLLLDPHSRLSFVDDASCLNHLRHSFFRWMAPKTDLLTAPVVTRAKTLSEFNKAELLEEAYARNLWVNDRWSTVELRSAIQEDRKNPSADHPGNATKGMHAMSLDQLKQRAMELNYHVPPYATRGTIMRILRDQGGMGPESVLGFGRSRGKMYKDTPIGYRTWALREVENNDNPSEDLVMYANWWQGELHKWQGNPPEKTNQDPYDAEENATIPYVDEASSTASWDVLHRQALASPTPKAKSKAPGYAAQAPKAPTRRRAAEGPAMPTPERMEQDLPASVNEEVKYLEERLALLKEANNDEDDPSDENEDKDGGSYDEFLFHLDSEVTKEIYETEYKPDDYMNPGGGGDVVQRETPGIFDSKQNRTRSCEELARYKLTHKRFTFDDLLEIARLVPLRKLRKGKGMRRGGGTTFEYLLGGLYTHGNMTGISNQSSQLPWTMKYVNSFMKAQGMGQWSSFVLFKNAATAVHADVHNLSGSSIKTVSFGPFSGGELWLHDPEGERRTQDLTWRTDSGGNHLPGYNVDTKNKIFAFDGRRKHATQPWSGERWALSCFTSRGYQQTGVALRDQLRDLRFPLRGLPLHPEEARGDGTTISGNRPMKSIRKGLWRKAGRLAALTAWCATAGAACVTEHFPLARGPQAVSLFEIGGYDKTLEVTALGYLTAEPFDYPDEDSETLDYQIVQRTIKEFSPAVIWLHGNKSTSYLDNIIDYLFEHVDRGRQLALEAPPGDPCWHEPDLQRILERYDGMWEHRDDEPGVLRVNDLHGKVQPVNDEHENIYEHVGIYPEESYVTDHKPEDAPEDPERAHKTGAEAISFEKGKGLAPEVKSSLRRLHQNLGHPSNTDLARHLRLAGADPVVVDACKRLQCQVCQRNKRAASSKPASLPNLLDFNQVVAVDAFYVYDCDGEKVELMMAIDVGTGFALAENFKAGLGRFSEWHGTHVRAVAGQAHWQNGTVERAIRTWKEIWVKLVDERSATSDEVNMVATAVNSAMNTLRRDAGFSPAQAVWGRDPRLPEDVHGSFQDDHVEHIISHDRQRAREHTLRIAAKEA</sequence>
<protein>
    <submittedName>
        <fullName evidence="3">GIP protein</fullName>
    </submittedName>
</protein>
<proteinExistence type="predicted"/>
<dbReference type="InterPro" id="IPR012337">
    <property type="entry name" value="RNaseH-like_sf"/>
</dbReference>
<dbReference type="OrthoDB" id="444848at2759"/>
<feature type="region of interest" description="Disordered" evidence="1">
    <location>
        <begin position="966"/>
        <end position="986"/>
    </location>
</feature>
<accession>A0A812SDV9</accession>
<feature type="compositionally biased region" description="Basic and acidic residues" evidence="1">
    <location>
        <begin position="170"/>
        <end position="180"/>
    </location>
</feature>
<evidence type="ECO:0000259" key="2">
    <source>
        <dbReference type="PROSITE" id="PS50994"/>
    </source>
</evidence>
<feature type="region of interest" description="Disordered" evidence="1">
    <location>
        <begin position="905"/>
        <end position="943"/>
    </location>
</feature>
<gene>
    <name evidence="3" type="primary">GIP</name>
    <name evidence="3" type="ORF">SNEC2469_LOCUS13431</name>
</gene>
<dbReference type="Proteomes" id="UP000601435">
    <property type="component" value="Unassembled WGS sequence"/>
</dbReference>
<feature type="region of interest" description="Disordered" evidence="1">
    <location>
        <begin position="1"/>
        <end position="200"/>
    </location>
</feature>
<feature type="domain" description="Integrase catalytic" evidence="2">
    <location>
        <begin position="1490"/>
        <end position="1681"/>
    </location>
</feature>
<feature type="compositionally biased region" description="Basic and acidic residues" evidence="1">
    <location>
        <begin position="25"/>
        <end position="52"/>
    </location>
</feature>
<reference evidence="3" key="1">
    <citation type="submission" date="2021-02" db="EMBL/GenBank/DDBJ databases">
        <authorList>
            <person name="Dougan E. K."/>
            <person name="Rhodes N."/>
            <person name="Thang M."/>
            <person name="Chan C."/>
        </authorList>
    </citation>
    <scope>NUCLEOTIDE SEQUENCE</scope>
</reference>
<dbReference type="GO" id="GO:0003676">
    <property type="term" value="F:nucleic acid binding"/>
    <property type="evidence" value="ECO:0007669"/>
    <property type="project" value="InterPro"/>
</dbReference>
<dbReference type="InterPro" id="IPR036397">
    <property type="entry name" value="RNaseH_sf"/>
</dbReference>
<keyword evidence="4" id="KW-1185">Reference proteome</keyword>
<evidence type="ECO:0000313" key="4">
    <source>
        <dbReference type="Proteomes" id="UP000601435"/>
    </source>
</evidence>
<feature type="compositionally biased region" description="Basic and acidic residues" evidence="1">
    <location>
        <begin position="129"/>
        <end position="139"/>
    </location>
</feature>
<dbReference type="SUPFAM" id="SSF53098">
    <property type="entry name" value="Ribonuclease H-like"/>
    <property type="match status" value="1"/>
</dbReference>
<evidence type="ECO:0000256" key="1">
    <source>
        <dbReference type="SAM" id="MobiDB-lite"/>
    </source>
</evidence>
<evidence type="ECO:0000313" key="3">
    <source>
        <dbReference type="EMBL" id="CAE7475621.1"/>
    </source>
</evidence>
<comment type="caution">
    <text evidence="3">The sequence shown here is derived from an EMBL/GenBank/DDBJ whole genome shotgun (WGS) entry which is preliminary data.</text>
</comment>
<feature type="non-terminal residue" evidence="3">
    <location>
        <position position="1"/>
    </location>
</feature>
<organism evidence="3 4">
    <name type="scientific">Symbiodinium necroappetens</name>
    <dbReference type="NCBI Taxonomy" id="1628268"/>
    <lineage>
        <taxon>Eukaryota</taxon>
        <taxon>Sar</taxon>
        <taxon>Alveolata</taxon>
        <taxon>Dinophyceae</taxon>
        <taxon>Suessiales</taxon>
        <taxon>Symbiodiniaceae</taxon>
        <taxon>Symbiodinium</taxon>
    </lineage>
</organism>
<name>A0A812SDV9_9DINO</name>
<dbReference type="EMBL" id="CAJNJA010021420">
    <property type="protein sequence ID" value="CAE7475621.1"/>
    <property type="molecule type" value="Genomic_DNA"/>
</dbReference>
<dbReference type="GO" id="GO:0015074">
    <property type="term" value="P:DNA integration"/>
    <property type="evidence" value="ECO:0007669"/>
    <property type="project" value="InterPro"/>
</dbReference>
<dbReference type="Gene3D" id="3.30.420.10">
    <property type="entry name" value="Ribonuclease H-like superfamily/Ribonuclease H"/>
    <property type="match status" value="1"/>
</dbReference>